<keyword evidence="3" id="KW-0479">Metal-binding</keyword>
<dbReference type="EC" id="3.6.1.-" evidence="3"/>
<dbReference type="GO" id="GO:0019843">
    <property type="term" value="F:rRNA binding"/>
    <property type="evidence" value="ECO:0007669"/>
    <property type="project" value="UniProtKB-KW"/>
</dbReference>
<keyword evidence="3" id="KW-0690">Ribosome biogenesis</keyword>
<feature type="region of interest" description="Disordered" evidence="4">
    <location>
        <begin position="17"/>
        <end position="36"/>
    </location>
</feature>
<dbReference type="CDD" id="cd01854">
    <property type="entry name" value="YjeQ_EngC"/>
    <property type="match status" value="1"/>
</dbReference>
<keyword evidence="2 3" id="KW-0342">GTP-binding</keyword>
<dbReference type="NCBIfam" id="TIGR00157">
    <property type="entry name" value="ribosome small subunit-dependent GTPase A"/>
    <property type="match status" value="1"/>
</dbReference>
<feature type="binding site" evidence="3">
    <location>
        <position position="303"/>
    </location>
    <ligand>
        <name>Zn(2+)</name>
        <dbReference type="ChEBI" id="CHEBI:29105"/>
    </ligand>
</feature>
<name>A0A839UP73_9GAMM</name>
<keyword evidence="8" id="KW-1185">Reference proteome</keyword>
<dbReference type="PANTHER" id="PTHR32120">
    <property type="entry name" value="SMALL RIBOSOMAL SUBUNIT BIOGENESIS GTPASE RSGA"/>
    <property type="match status" value="1"/>
</dbReference>
<dbReference type="Gene3D" id="3.40.50.300">
    <property type="entry name" value="P-loop containing nucleotide triphosphate hydrolases"/>
    <property type="match status" value="1"/>
</dbReference>
<evidence type="ECO:0000256" key="3">
    <source>
        <dbReference type="HAMAP-Rule" id="MF_01820"/>
    </source>
</evidence>
<dbReference type="InterPro" id="IPR027417">
    <property type="entry name" value="P-loop_NTPase"/>
</dbReference>
<feature type="binding site" evidence="3">
    <location>
        <position position="308"/>
    </location>
    <ligand>
        <name>Zn(2+)</name>
        <dbReference type="ChEBI" id="CHEBI:29105"/>
    </ligand>
</feature>
<comment type="caution">
    <text evidence="7">The sequence shown here is derived from an EMBL/GenBank/DDBJ whole genome shotgun (WGS) entry which is preliminary data.</text>
</comment>
<evidence type="ECO:0000313" key="8">
    <source>
        <dbReference type="Proteomes" id="UP000559987"/>
    </source>
</evidence>
<dbReference type="Gene3D" id="2.40.50.140">
    <property type="entry name" value="Nucleic acid-binding proteins"/>
    <property type="match status" value="1"/>
</dbReference>
<dbReference type="GO" id="GO:0003924">
    <property type="term" value="F:GTPase activity"/>
    <property type="evidence" value="ECO:0007669"/>
    <property type="project" value="UniProtKB-UniRule"/>
</dbReference>
<comment type="cofactor">
    <cofactor evidence="3">
        <name>Zn(2+)</name>
        <dbReference type="ChEBI" id="CHEBI:29105"/>
    </cofactor>
    <text evidence="3">Binds 1 zinc ion per subunit.</text>
</comment>
<protein>
    <recommendedName>
        <fullName evidence="3">Small ribosomal subunit biogenesis GTPase RsgA</fullName>
        <ecNumber evidence="3">3.6.1.-</ecNumber>
    </recommendedName>
</protein>
<keyword evidence="3 7" id="KW-0378">Hydrolase</keyword>
<dbReference type="HAMAP" id="MF_01820">
    <property type="entry name" value="GTPase_RsgA"/>
    <property type="match status" value="1"/>
</dbReference>
<dbReference type="Gene3D" id="1.10.40.50">
    <property type="entry name" value="Probable gtpase engc, domain 3"/>
    <property type="match status" value="1"/>
</dbReference>
<dbReference type="AlphaFoldDB" id="A0A839UP73"/>
<dbReference type="RefSeq" id="WP_183907783.1">
    <property type="nucleotide sequence ID" value="NZ_JACHXZ010000001.1"/>
</dbReference>
<feature type="compositionally biased region" description="Basic and acidic residues" evidence="4">
    <location>
        <begin position="17"/>
        <end position="32"/>
    </location>
</feature>
<reference evidence="7 8" key="1">
    <citation type="submission" date="2020-08" db="EMBL/GenBank/DDBJ databases">
        <title>Genomic Encyclopedia of Type Strains, Phase III (KMG-III): the genomes of soil and plant-associated and newly described type strains.</title>
        <authorList>
            <person name="Whitman W."/>
        </authorList>
    </citation>
    <scope>NUCLEOTIDE SEQUENCE [LARGE SCALE GENOMIC DNA]</scope>
    <source>
        <strain evidence="7 8">CECT 8571</strain>
    </source>
</reference>
<comment type="subunit">
    <text evidence="3">Monomer. Associates with 30S ribosomal subunit, binds 16S rRNA.</text>
</comment>
<feature type="domain" description="CP-type G" evidence="6">
    <location>
        <begin position="111"/>
        <end position="279"/>
    </location>
</feature>
<feature type="binding site" evidence="3">
    <location>
        <begin position="167"/>
        <end position="170"/>
    </location>
    <ligand>
        <name>GTP</name>
        <dbReference type="ChEBI" id="CHEBI:37565"/>
    </ligand>
</feature>
<dbReference type="InterPro" id="IPR030378">
    <property type="entry name" value="G_CP_dom"/>
</dbReference>
<gene>
    <name evidence="3" type="primary">rsgA</name>
    <name evidence="7" type="ORF">FHS30_000413</name>
</gene>
<dbReference type="PROSITE" id="PS51721">
    <property type="entry name" value="G_CP"/>
    <property type="match status" value="1"/>
</dbReference>
<evidence type="ECO:0000256" key="4">
    <source>
        <dbReference type="SAM" id="MobiDB-lite"/>
    </source>
</evidence>
<evidence type="ECO:0000313" key="7">
    <source>
        <dbReference type="EMBL" id="MBB3167237.1"/>
    </source>
</evidence>
<dbReference type="EMBL" id="JACHXZ010000001">
    <property type="protein sequence ID" value="MBB3167237.1"/>
    <property type="molecule type" value="Genomic_DNA"/>
</dbReference>
<comment type="function">
    <text evidence="3">One of several proteins that assist in the late maturation steps of the functional core of the 30S ribosomal subunit. Helps release RbfA from mature subunits. May play a role in the assembly of ribosomal proteins into the subunit. Circularly permuted GTPase that catalyzes slow GTP hydrolysis, GTPase activity is stimulated by the 30S ribosomal subunit.</text>
</comment>
<proteinExistence type="inferred from homology"/>
<dbReference type="InterPro" id="IPR010914">
    <property type="entry name" value="RsgA_GTPase_dom"/>
</dbReference>
<evidence type="ECO:0000256" key="1">
    <source>
        <dbReference type="ARBA" id="ARBA00022741"/>
    </source>
</evidence>
<sequence length="347" mass="38776">MSKRKLNRRQAWRIEKIQKERSERASKRDAKADQQLLDDSLGPEEFGLVVAHYGKRVEVESIGAEADQGSAEGEVVSCHFRANLGSLVTGDKVVWRRGKDAGVIVAVQPRHSQLQRPDPYGDLKTIAANIDRIIIVAAPYPEPHANLIDRYLVATEALELTPLVLFNKSDRIDDSNREKMAWLEARYTDLDYDCLCVSTETGENIDQLTRYLANYTSVFVGQSGVGKSSLINSLLPGYDIRVGGLSEATQKGTHTTTTAHLYHFPSGGHLIDSPGIREFGLWHMEPEDVLHGFREFREFLGHCKFRDCKHQQEPGCALHAAVADGQITRSRFDSCEMILASLEHPHG</sequence>
<feature type="domain" description="EngC GTPase" evidence="5">
    <location>
        <begin position="128"/>
        <end position="277"/>
    </location>
</feature>
<evidence type="ECO:0000256" key="2">
    <source>
        <dbReference type="ARBA" id="ARBA00023134"/>
    </source>
</evidence>
<dbReference type="InterPro" id="IPR012340">
    <property type="entry name" value="NA-bd_OB-fold"/>
</dbReference>
<keyword evidence="3" id="KW-0694">RNA-binding</keyword>
<dbReference type="Pfam" id="PF03193">
    <property type="entry name" value="RsgA_GTPase"/>
    <property type="match status" value="1"/>
</dbReference>
<comment type="similarity">
    <text evidence="3">Belongs to the TRAFAC class YlqF/YawG GTPase family. RsgA subfamily.</text>
</comment>
<organism evidence="7 8">
    <name type="scientific">Simiduia aestuariiviva</name>
    <dbReference type="NCBI Taxonomy" id="1510459"/>
    <lineage>
        <taxon>Bacteria</taxon>
        <taxon>Pseudomonadati</taxon>
        <taxon>Pseudomonadota</taxon>
        <taxon>Gammaproteobacteria</taxon>
        <taxon>Cellvibrionales</taxon>
        <taxon>Cellvibrionaceae</taxon>
        <taxon>Simiduia</taxon>
    </lineage>
</organism>
<dbReference type="NCBIfam" id="NF008931">
    <property type="entry name" value="PRK12288.1"/>
    <property type="match status" value="1"/>
</dbReference>
<evidence type="ECO:0000259" key="5">
    <source>
        <dbReference type="PROSITE" id="PS50936"/>
    </source>
</evidence>
<dbReference type="SUPFAM" id="SSF52540">
    <property type="entry name" value="P-loop containing nucleoside triphosphate hydrolases"/>
    <property type="match status" value="1"/>
</dbReference>
<keyword evidence="1 3" id="KW-0547">Nucleotide-binding</keyword>
<dbReference type="PROSITE" id="PS50936">
    <property type="entry name" value="ENGC_GTPASE"/>
    <property type="match status" value="1"/>
</dbReference>
<dbReference type="InterPro" id="IPR004881">
    <property type="entry name" value="Ribosome_biogen_GTPase_RsgA"/>
</dbReference>
<feature type="binding site" evidence="3">
    <location>
        <position position="316"/>
    </location>
    <ligand>
        <name>Zn(2+)</name>
        <dbReference type="ChEBI" id="CHEBI:29105"/>
    </ligand>
</feature>
<keyword evidence="3" id="KW-0862">Zinc</keyword>
<dbReference type="GO" id="GO:0005525">
    <property type="term" value="F:GTP binding"/>
    <property type="evidence" value="ECO:0007669"/>
    <property type="project" value="UniProtKB-UniRule"/>
</dbReference>
<dbReference type="PANTHER" id="PTHR32120:SF11">
    <property type="entry name" value="SMALL RIBOSOMAL SUBUNIT BIOGENESIS GTPASE RSGA 1, MITOCHONDRIAL-RELATED"/>
    <property type="match status" value="1"/>
</dbReference>
<keyword evidence="3" id="KW-0963">Cytoplasm</keyword>
<dbReference type="GO" id="GO:0046872">
    <property type="term" value="F:metal ion binding"/>
    <property type="evidence" value="ECO:0007669"/>
    <property type="project" value="UniProtKB-KW"/>
</dbReference>
<accession>A0A839UP73</accession>
<feature type="binding site" evidence="3">
    <location>
        <begin position="221"/>
        <end position="229"/>
    </location>
    <ligand>
        <name>GTP</name>
        <dbReference type="ChEBI" id="CHEBI:37565"/>
    </ligand>
</feature>
<keyword evidence="3" id="KW-0699">rRNA-binding</keyword>
<dbReference type="GO" id="GO:0042274">
    <property type="term" value="P:ribosomal small subunit biogenesis"/>
    <property type="evidence" value="ECO:0007669"/>
    <property type="project" value="UniProtKB-UniRule"/>
</dbReference>
<evidence type="ECO:0000259" key="6">
    <source>
        <dbReference type="PROSITE" id="PS51721"/>
    </source>
</evidence>
<dbReference type="GO" id="GO:0005737">
    <property type="term" value="C:cytoplasm"/>
    <property type="evidence" value="ECO:0007669"/>
    <property type="project" value="UniProtKB-SubCell"/>
</dbReference>
<comment type="subcellular location">
    <subcellularLocation>
        <location evidence="3">Cytoplasm</location>
    </subcellularLocation>
</comment>
<feature type="binding site" evidence="3">
    <location>
        <position position="310"/>
    </location>
    <ligand>
        <name>Zn(2+)</name>
        <dbReference type="ChEBI" id="CHEBI:29105"/>
    </ligand>
</feature>
<dbReference type="Proteomes" id="UP000559987">
    <property type="component" value="Unassembled WGS sequence"/>
</dbReference>